<sequence>MMPYNVDVSSIAKAISEEITPRYRESIQRMYEAAANDDGKLSQNDRLTAEIEALRMYLEAFSVSLVQKAVTKLSDQIDDALSVRE</sequence>
<comment type="caution">
    <text evidence="1">The sequence shown here is derived from an EMBL/GenBank/DDBJ whole genome shotgun (WGS) entry which is preliminary data.</text>
</comment>
<dbReference type="EMBL" id="JAMDLY010000024">
    <property type="protein sequence ID" value="MCY9532991.1"/>
    <property type="molecule type" value="Genomic_DNA"/>
</dbReference>
<accession>A0ABT4EGW6</accession>
<protein>
    <submittedName>
        <fullName evidence="1">Uncharacterized protein</fullName>
    </submittedName>
</protein>
<proteinExistence type="predicted"/>
<keyword evidence="2" id="KW-1185">Reference proteome</keyword>
<evidence type="ECO:0000313" key="2">
    <source>
        <dbReference type="Proteomes" id="UP001527090"/>
    </source>
</evidence>
<name>A0ABT4EGW6_PAEAL</name>
<dbReference type="Proteomes" id="UP001527090">
    <property type="component" value="Unassembled WGS sequence"/>
</dbReference>
<gene>
    <name evidence="1" type="ORF">M5X04_27145</name>
</gene>
<evidence type="ECO:0000313" key="1">
    <source>
        <dbReference type="EMBL" id="MCY9532991.1"/>
    </source>
</evidence>
<reference evidence="1 2" key="1">
    <citation type="submission" date="2022-05" db="EMBL/GenBank/DDBJ databases">
        <title>Genome Sequencing of Bee-Associated Microbes.</title>
        <authorList>
            <person name="Dunlap C."/>
        </authorList>
    </citation>
    <scope>NUCLEOTIDE SEQUENCE [LARGE SCALE GENOMIC DNA]</scope>
    <source>
        <strain evidence="1 2">NRRL NRS-750</strain>
    </source>
</reference>
<organism evidence="1 2">
    <name type="scientific">Paenibacillus alvei</name>
    <name type="common">Bacillus alvei</name>
    <dbReference type="NCBI Taxonomy" id="44250"/>
    <lineage>
        <taxon>Bacteria</taxon>
        <taxon>Bacillati</taxon>
        <taxon>Bacillota</taxon>
        <taxon>Bacilli</taxon>
        <taxon>Bacillales</taxon>
        <taxon>Paenibacillaceae</taxon>
        <taxon>Paenibacillus</taxon>
    </lineage>
</organism>
<dbReference type="RefSeq" id="WP_268633069.1">
    <property type="nucleotide sequence ID" value="NZ_JAMDLY010000024.1"/>
</dbReference>